<feature type="region of interest" description="Disordered" evidence="3">
    <location>
        <begin position="290"/>
        <end position="331"/>
    </location>
</feature>
<dbReference type="Gene3D" id="3.30.1120.90">
    <property type="entry name" value="Nucleosome assembly protein"/>
    <property type="match status" value="1"/>
</dbReference>
<name>A0A7G2CLK3_9TRYP</name>
<dbReference type="Gene3D" id="1.20.5.1500">
    <property type="match status" value="1"/>
</dbReference>
<dbReference type="EMBL" id="LR877161">
    <property type="protein sequence ID" value="CAD2220305.1"/>
    <property type="molecule type" value="Genomic_DNA"/>
</dbReference>
<dbReference type="InterPro" id="IPR037231">
    <property type="entry name" value="NAP-like_sf"/>
</dbReference>
<evidence type="ECO:0000256" key="3">
    <source>
        <dbReference type="SAM" id="MobiDB-lite"/>
    </source>
</evidence>
<feature type="region of interest" description="Disordered" evidence="3">
    <location>
        <begin position="246"/>
        <end position="270"/>
    </location>
</feature>
<feature type="compositionally biased region" description="Acidic residues" evidence="3">
    <location>
        <begin position="296"/>
        <end position="317"/>
    </location>
</feature>
<evidence type="ECO:0000256" key="1">
    <source>
        <dbReference type="ARBA" id="ARBA00009947"/>
    </source>
</evidence>
<dbReference type="VEuPathDB" id="TriTrypDB:ADEAN_000782000"/>
<dbReference type="GO" id="GO:0006334">
    <property type="term" value="P:nucleosome assembly"/>
    <property type="evidence" value="ECO:0007669"/>
    <property type="project" value="InterPro"/>
</dbReference>
<evidence type="ECO:0000313" key="5">
    <source>
        <dbReference type="Proteomes" id="UP000515908"/>
    </source>
</evidence>
<evidence type="ECO:0000256" key="2">
    <source>
        <dbReference type="RuleBase" id="RU003876"/>
    </source>
</evidence>
<dbReference type="PANTHER" id="PTHR11875">
    <property type="entry name" value="TESTIS-SPECIFIC Y-ENCODED PROTEIN"/>
    <property type="match status" value="1"/>
</dbReference>
<accession>A0A7G2CLK3</accession>
<organism evidence="4 5">
    <name type="scientific">Angomonas deanei</name>
    <dbReference type="NCBI Taxonomy" id="59799"/>
    <lineage>
        <taxon>Eukaryota</taxon>
        <taxon>Discoba</taxon>
        <taxon>Euglenozoa</taxon>
        <taxon>Kinetoplastea</taxon>
        <taxon>Metakinetoplastina</taxon>
        <taxon>Trypanosomatida</taxon>
        <taxon>Trypanosomatidae</taxon>
        <taxon>Strigomonadinae</taxon>
        <taxon>Angomonas</taxon>
    </lineage>
</organism>
<reference evidence="4 5" key="1">
    <citation type="submission" date="2020-08" db="EMBL/GenBank/DDBJ databases">
        <authorList>
            <person name="Newling K."/>
            <person name="Davey J."/>
            <person name="Forrester S."/>
        </authorList>
    </citation>
    <scope>NUCLEOTIDE SEQUENCE [LARGE SCALE GENOMIC DNA]</scope>
    <source>
        <strain evidence="5">Crithidia deanei Carvalho (ATCC PRA-265)</strain>
    </source>
</reference>
<evidence type="ECO:0000313" key="4">
    <source>
        <dbReference type="EMBL" id="CAD2220305.1"/>
    </source>
</evidence>
<feature type="compositionally biased region" description="Basic residues" evidence="3">
    <location>
        <begin position="322"/>
        <end position="331"/>
    </location>
</feature>
<gene>
    <name evidence="4" type="ORF">ADEAN_000782000</name>
</gene>
<dbReference type="Pfam" id="PF00956">
    <property type="entry name" value="NAP"/>
    <property type="match status" value="1"/>
</dbReference>
<protein>
    <submittedName>
        <fullName evidence="4">Nucleosome assembly protein (NAP), putative</fullName>
    </submittedName>
</protein>
<keyword evidence="5" id="KW-1185">Reference proteome</keyword>
<proteinExistence type="inferred from homology"/>
<dbReference type="OrthoDB" id="27325at2759"/>
<sequence>MPPKFDMDDFGEDDFGAALGGMLGVPNNFLNPNFSKEFMAKLPAKIRDRVNVLLELDEQHREFVNKREEGHLKLLIKYEDLYKPIFKRRDEIVSGTGEPVTEEEVKKGMPEEHVGQVEITGGEGAKGITDFWLRALQHNILISQSIQEHDEPVLKHLTNITRTFEEGEVSKYTITFHFSPNDYFENETLSITQVNIPEDPKMIGTEIKWKPGKNLTVTVEEKKQRAKRTGQVRVVKKEVPQESFFRSFLNEEAKEEEEDEEDEDAESESQTKSYLFSVILFQIIPNAIDYYTGEAPDGDDELESVDEEEEEEEEEEPVMPARRGRGRGRGF</sequence>
<dbReference type="AlphaFoldDB" id="A0A7G2CLK3"/>
<dbReference type="GO" id="GO:0005634">
    <property type="term" value="C:nucleus"/>
    <property type="evidence" value="ECO:0007669"/>
    <property type="project" value="InterPro"/>
</dbReference>
<feature type="compositionally biased region" description="Acidic residues" evidence="3">
    <location>
        <begin position="253"/>
        <end position="267"/>
    </location>
</feature>
<dbReference type="SUPFAM" id="SSF143113">
    <property type="entry name" value="NAP-like"/>
    <property type="match status" value="1"/>
</dbReference>
<dbReference type="InterPro" id="IPR002164">
    <property type="entry name" value="NAP_family"/>
</dbReference>
<comment type="similarity">
    <text evidence="1 2">Belongs to the nucleosome assembly protein (NAP) family.</text>
</comment>
<dbReference type="Proteomes" id="UP000515908">
    <property type="component" value="Chromosome 17"/>
</dbReference>